<feature type="region of interest" description="Disordered" evidence="2">
    <location>
        <begin position="306"/>
        <end position="336"/>
    </location>
</feature>
<dbReference type="AlphaFoldDB" id="A0A8C6LLM9"/>
<evidence type="ECO:0000256" key="2">
    <source>
        <dbReference type="SAM" id="MobiDB-lite"/>
    </source>
</evidence>
<dbReference type="GO" id="GO:0015074">
    <property type="term" value="P:DNA integration"/>
    <property type="evidence" value="ECO:0007669"/>
    <property type="project" value="InterPro"/>
</dbReference>
<dbReference type="PROSITE" id="PS50994">
    <property type="entry name" value="INTEGRASE"/>
    <property type="match status" value="1"/>
</dbReference>
<protein>
    <recommendedName>
        <fullName evidence="1">Gypsy retrotransposon integrase-like protein 1</fullName>
    </recommendedName>
</protein>
<dbReference type="InterPro" id="IPR041588">
    <property type="entry name" value="Integrase_H2C2"/>
</dbReference>
<dbReference type="Gene3D" id="3.30.420.10">
    <property type="entry name" value="Ribonuclease H-like superfamily/Ribonuclease H"/>
    <property type="match status" value="1"/>
</dbReference>
<dbReference type="GO" id="GO:0003676">
    <property type="term" value="F:nucleic acid binding"/>
    <property type="evidence" value="ECO:0007669"/>
    <property type="project" value="InterPro"/>
</dbReference>
<feature type="compositionally biased region" description="Basic and acidic residues" evidence="2">
    <location>
        <begin position="313"/>
        <end position="325"/>
    </location>
</feature>
<name>A0A8C6LLM9_NOTFU</name>
<keyword evidence="5" id="KW-1185">Reference proteome</keyword>
<organism evidence="4 5">
    <name type="scientific">Nothobranchius furzeri</name>
    <name type="common">Turquoise killifish</name>
    <dbReference type="NCBI Taxonomy" id="105023"/>
    <lineage>
        <taxon>Eukaryota</taxon>
        <taxon>Metazoa</taxon>
        <taxon>Chordata</taxon>
        <taxon>Craniata</taxon>
        <taxon>Vertebrata</taxon>
        <taxon>Euteleostomi</taxon>
        <taxon>Actinopterygii</taxon>
        <taxon>Neopterygii</taxon>
        <taxon>Teleostei</taxon>
        <taxon>Neoteleostei</taxon>
        <taxon>Acanthomorphata</taxon>
        <taxon>Ovalentaria</taxon>
        <taxon>Atherinomorphae</taxon>
        <taxon>Cyprinodontiformes</taxon>
        <taxon>Nothobranchiidae</taxon>
        <taxon>Nothobranchius</taxon>
    </lineage>
</organism>
<dbReference type="InterPro" id="IPR050951">
    <property type="entry name" value="Retrovirus_Pol_polyprotein"/>
</dbReference>
<evidence type="ECO:0000256" key="1">
    <source>
        <dbReference type="ARBA" id="ARBA00039658"/>
    </source>
</evidence>
<dbReference type="FunFam" id="3.30.420.10:FF:000063">
    <property type="entry name" value="Retrovirus-related Pol polyprotein from transposon 297-like Protein"/>
    <property type="match status" value="1"/>
</dbReference>
<dbReference type="Proteomes" id="UP000694548">
    <property type="component" value="Chromosome sgr16"/>
</dbReference>
<evidence type="ECO:0000313" key="5">
    <source>
        <dbReference type="Proteomes" id="UP000694548"/>
    </source>
</evidence>
<feature type="domain" description="Integrase catalytic" evidence="3">
    <location>
        <begin position="72"/>
        <end position="235"/>
    </location>
</feature>
<dbReference type="GeneTree" id="ENSGT00490000044642"/>
<evidence type="ECO:0000313" key="4">
    <source>
        <dbReference type="Ensembl" id="ENSNFUP00015020813.1"/>
    </source>
</evidence>
<dbReference type="Gene3D" id="1.10.340.70">
    <property type="match status" value="1"/>
</dbReference>
<dbReference type="PANTHER" id="PTHR37984">
    <property type="entry name" value="PROTEIN CBG26694"/>
    <property type="match status" value="1"/>
</dbReference>
<dbReference type="InterPro" id="IPR036397">
    <property type="entry name" value="RNaseH_sf"/>
</dbReference>
<reference evidence="4" key="3">
    <citation type="submission" date="2025-09" db="UniProtKB">
        <authorList>
            <consortium name="Ensembl"/>
        </authorList>
    </citation>
    <scope>IDENTIFICATION</scope>
</reference>
<dbReference type="Ensembl" id="ENSNFUT00015021791.1">
    <property type="protein sequence ID" value="ENSNFUP00015020813.1"/>
    <property type="gene ID" value="ENSNFUG00015010099.1"/>
</dbReference>
<reference evidence="4" key="1">
    <citation type="submission" date="2014-08" db="EMBL/GenBank/DDBJ databases">
        <authorList>
            <person name="Senf B."/>
            <person name="Petzold A."/>
            <person name="Downie B.R."/>
            <person name="Koch P."/>
            <person name="Platzer M."/>
        </authorList>
    </citation>
    <scope>NUCLEOTIDE SEQUENCE [LARGE SCALE GENOMIC DNA]</scope>
    <source>
        <strain evidence="4">GRZ</strain>
    </source>
</reference>
<dbReference type="PANTHER" id="PTHR37984:SF9">
    <property type="entry name" value="INTEGRASE CATALYTIC DOMAIN-CONTAINING PROTEIN"/>
    <property type="match status" value="1"/>
</dbReference>
<sequence length="336" mass="38164">MAPRLVVPACMRNDILDKIHEGHQGLVKCEEHARPAVWWPGLSDQIREFVTDCRVCIKERTKAREPLLPSTLPDRPWQKLGADLFTLKGKTYLLVVDRFSRFVEMAQLNPTRSTDVITHLKSMMARRGICEVRVSDNCLVCWTWMAQFAAKYGFKRVTSSPRYPQSNAEAERAVQSVKILLTKAKDPYRALLATPLSNGYSPAQLLIGRHLRTTLPILPERLQPAVPALQAHQQKDTERRRMDIHNYNSRHRARDLPLAPGEEVWITAAKTQGTVTSKHQSPRSYLVEGPQGLLRRNLNHLVSMPTAENQGNDQEKHPSDQDSRSPAKTLRAPQIL</sequence>
<reference evidence="4" key="2">
    <citation type="submission" date="2025-08" db="UniProtKB">
        <authorList>
            <consortium name="Ensembl"/>
        </authorList>
    </citation>
    <scope>IDENTIFICATION</scope>
</reference>
<proteinExistence type="predicted"/>
<dbReference type="InterPro" id="IPR012337">
    <property type="entry name" value="RNaseH-like_sf"/>
</dbReference>
<evidence type="ECO:0000259" key="3">
    <source>
        <dbReference type="PROSITE" id="PS50994"/>
    </source>
</evidence>
<accession>A0A8C6LLM9</accession>
<dbReference type="SUPFAM" id="SSF53098">
    <property type="entry name" value="Ribonuclease H-like"/>
    <property type="match status" value="1"/>
</dbReference>
<dbReference type="InterPro" id="IPR001584">
    <property type="entry name" value="Integrase_cat-core"/>
</dbReference>
<dbReference type="Pfam" id="PF17921">
    <property type="entry name" value="Integrase_H2C2"/>
    <property type="match status" value="1"/>
</dbReference>